<evidence type="ECO:0000313" key="2">
    <source>
        <dbReference type="EMBL" id="KRZ43297.1"/>
    </source>
</evidence>
<feature type="compositionally biased region" description="Basic and acidic residues" evidence="1">
    <location>
        <begin position="44"/>
        <end position="53"/>
    </location>
</feature>
<evidence type="ECO:0000313" key="3">
    <source>
        <dbReference type="Proteomes" id="UP000054826"/>
    </source>
</evidence>
<comment type="caution">
    <text evidence="2">The sequence shown here is derived from an EMBL/GenBank/DDBJ whole genome shotgun (WGS) entry which is preliminary data.</text>
</comment>
<dbReference type="EMBL" id="JYDV01000010">
    <property type="protein sequence ID" value="KRZ43297.1"/>
    <property type="molecule type" value="Genomic_DNA"/>
</dbReference>
<organism evidence="2 3">
    <name type="scientific">Trichinella pseudospiralis</name>
    <name type="common">Parasitic roundworm</name>
    <dbReference type="NCBI Taxonomy" id="6337"/>
    <lineage>
        <taxon>Eukaryota</taxon>
        <taxon>Metazoa</taxon>
        <taxon>Ecdysozoa</taxon>
        <taxon>Nematoda</taxon>
        <taxon>Enoplea</taxon>
        <taxon>Dorylaimia</taxon>
        <taxon>Trichinellida</taxon>
        <taxon>Trichinellidae</taxon>
        <taxon>Trichinella</taxon>
    </lineage>
</organism>
<proteinExistence type="predicted"/>
<evidence type="ECO:0000256" key="1">
    <source>
        <dbReference type="SAM" id="MobiDB-lite"/>
    </source>
</evidence>
<reference evidence="2 3" key="1">
    <citation type="submission" date="2015-01" db="EMBL/GenBank/DDBJ databases">
        <title>Evolution of Trichinella species and genotypes.</title>
        <authorList>
            <person name="Korhonen P.K."/>
            <person name="Edoardo P."/>
            <person name="Giuseppe L.R."/>
            <person name="Gasser R.B."/>
        </authorList>
    </citation>
    <scope>NUCLEOTIDE SEQUENCE [LARGE SCALE GENOMIC DNA]</scope>
    <source>
        <strain evidence="2">ISS176</strain>
    </source>
</reference>
<dbReference type="AlphaFoldDB" id="A0A0V1K7V5"/>
<name>A0A0V1K7V5_TRIPS</name>
<feature type="region of interest" description="Disordered" evidence="1">
    <location>
        <begin position="43"/>
        <end position="62"/>
    </location>
</feature>
<dbReference type="Proteomes" id="UP000054826">
    <property type="component" value="Unassembled WGS sequence"/>
</dbReference>
<gene>
    <name evidence="2" type="ORF">T4C_1573</name>
</gene>
<sequence length="102" mass="11230">METKRRIFFKMDAEVQTGVKQNVFGFTNCSGLLRAPVKGGLFESEERRKDRTSPKKWTCSKQSNGVSIMPSAAALLASITKSGSLEPGDFHPVIRKNLSEAP</sequence>
<accession>A0A0V1K7V5</accession>
<protein>
    <submittedName>
        <fullName evidence="2">Uncharacterized protein</fullName>
    </submittedName>
</protein>